<gene>
    <name evidence="1" type="ORF">K488DRAFT_76361</name>
</gene>
<dbReference type="EMBL" id="MU273479">
    <property type="protein sequence ID" value="KAI0035780.1"/>
    <property type="molecule type" value="Genomic_DNA"/>
</dbReference>
<dbReference type="Proteomes" id="UP000814128">
    <property type="component" value="Unassembled WGS sequence"/>
</dbReference>
<reference evidence="1" key="1">
    <citation type="submission" date="2021-02" db="EMBL/GenBank/DDBJ databases">
        <authorList>
            <consortium name="DOE Joint Genome Institute"/>
            <person name="Ahrendt S."/>
            <person name="Looney B.P."/>
            <person name="Miyauchi S."/>
            <person name="Morin E."/>
            <person name="Drula E."/>
            <person name="Courty P.E."/>
            <person name="Chicoki N."/>
            <person name="Fauchery L."/>
            <person name="Kohler A."/>
            <person name="Kuo A."/>
            <person name="Labutti K."/>
            <person name="Pangilinan J."/>
            <person name="Lipzen A."/>
            <person name="Riley R."/>
            <person name="Andreopoulos W."/>
            <person name="He G."/>
            <person name="Johnson J."/>
            <person name="Barry K.W."/>
            <person name="Grigoriev I.V."/>
            <person name="Nagy L."/>
            <person name="Hibbett D."/>
            <person name="Henrissat B."/>
            <person name="Matheny P.B."/>
            <person name="Labbe J."/>
            <person name="Martin F."/>
        </authorList>
    </citation>
    <scope>NUCLEOTIDE SEQUENCE</scope>
    <source>
        <strain evidence="1">EC-137</strain>
    </source>
</reference>
<organism evidence="1 2">
    <name type="scientific">Vararia minispora EC-137</name>
    <dbReference type="NCBI Taxonomy" id="1314806"/>
    <lineage>
        <taxon>Eukaryota</taxon>
        <taxon>Fungi</taxon>
        <taxon>Dikarya</taxon>
        <taxon>Basidiomycota</taxon>
        <taxon>Agaricomycotina</taxon>
        <taxon>Agaricomycetes</taxon>
        <taxon>Russulales</taxon>
        <taxon>Lachnocladiaceae</taxon>
        <taxon>Vararia</taxon>
    </lineage>
</organism>
<evidence type="ECO:0000313" key="1">
    <source>
        <dbReference type="EMBL" id="KAI0035780.1"/>
    </source>
</evidence>
<proteinExistence type="predicted"/>
<reference evidence="1" key="2">
    <citation type="journal article" date="2022" name="New Phytol.">
        <title>Evolutionary transition to the ectomycorrhizal habit in the genomes of a hyperdiverse lineage of mushroom-forming fungi.</title>
        <authorList>
            <person name="Looney B."/>
            <person name="Miyauchi S."/>
            <person name="Morin E."/>
            <person name="Drula E."/>
            <person name="Courty P.E."/>
            <person name="Kohler A."/>
            <person name="Kuo A."/>
            <person name="LaButti K."/>
            <person name="Pangilinan J."/>
            <person name="Lipzen A."/>
            <person name="Riley R."/>
            <person name="Andreopoulos W."/>
            <person name="He G."/>
            <person name="Johnson J."/>
            <person name="Nolan M."/>
            <person name="Tritt A."/>
            <person name="Barry K.W."/>
            <person name="Grigoriev I.V."/>
            <person name="Nagy L.G."/>
            <person name="Hibbett D."/>
            <person name="Henrissat B."/>
            <person name="Matheny P.B."/>
            <person name="Labbe J."/>
            <person name="Martin F.M."/>
        </authorList>
    </citation>
    <scope>NUCLEOTIDE SEQUENCE</scope>
    <source>
        <strain evidence="1">EC-137</strain>
    </source>
</reference>
<comment type="caution">
    <text evidence="1">The sequence shown here is derived from an EMBL/GenBank/DDBJ whole genome shotgun (WGS) entry which is preliminary data.</text>
</comment>
<keyword evidence="2" id="KW-1185">Reference proteome</keyword>
<name>A0ACB8QVX4_9AGAM</name>
<protein>
    <submittedName>
        <fullName evidence="1">Uncharacterized protein</fullName>
    </submittedName>
</protein>
<evidence type="ECO:0000313" key="2">
    <source>
        <dbReference type="Proteomes" id="UP000814128"/>
    </source>
</evidence>
<accession>A0ACB8QVX4</accession>
<sequence>MAVRSIFPRSNVLVLAYNSVHTLLPTTLIDLAESFLSAHQVDAVVALADEQRKKLQAKLAVDEDEADELRYVYQRIGFQCMAETRFEDAGYHLFEGALDPRLLISYFPDLRGALISPDDELDVFSGVAEHMVPFDSIDDIICADLVRNYSPYLTPNTRSAPPTAELRRVLGIAAHDMLETFLRKWRRVRREGSPHDICMIVDTVLAKLFAQNEKTTDLYALLGESPDVILSELEPIFITTGQYNALCSIYQARGLDEKLLEAWAKIADGEWTDPEIPDPISSMVALLVARRNRALTQQWGVWLTAKDPERALKLLTTQGGRRKVSADADLATLQQIRATNPEAGAKFLEYLVLQKHSTDPALHTELASSCISTVLTSLEDDATAKLWRAKAASYASAPNPTPFLSYFASTTPDSDHKRARLRAAFFLQGSVYYDVQVVREKVLPHAKALSLEMAILEGRVANDRAALEILANTLRDATSSGTYCTTPRRVLHPRAAQALADRYELGAWTVASAAASVSLAVDGEEARDLLRMLLAVYVEGGREEAAADLLSAQAENFDIVEALEIVPAQWSLATLSVFLTRSFRRTLHARHEAMIIKGVSMGQNLTFSDEAYTILREQGAIIEEPLFDDEDDGAIVDEKALPPEPEPALDEKIGVTVNTHGARLDETKNDDVAGSYESRLSDEGDPDLR</sequence>